<dbReference type="GO" id="GO:0005794">
    <property type="term" value="C:Golgi apparatus"/>
    <property type="evidence" value="ECO:0007669"/>
    <property type="project" value="TreeGrafter"/>
</dbReference>
<dbReference type="FunFam" id="1.20.140.150:FF:000006">
    <property type="entry name" value="uncharacterized protein C16orf52 homolog"/>
    <property type="match status" value="1"/>
</dbReference>
<dbReference type="GO" id="GO:0060170">
    <property type="term" value="C:ciliary membrane"/>
    <property type="evidence" value="ECO:0007669"/>
    <property type="project" value="TreeGrafter"/>
</dbReference>
<dbReference type="RefSeq" id="XP_031554177.1">
    <property type="nucleotide sequence ID" value="XM_031698317.1"/>
</dbReference>
<dbReference type="GeneID" id="116291187"/>
<dbReference type="OrthoDB" id="8768722at2759"/>
<name>A0A6P8HNH9_ACTTE</name>
<keyword evidence="2" id="KW-1185">Reference proteome</keyword>
<dbReference type="Proteomes" id="UP000515163">
    <property type="component" value="Unplaced"/>
</dbReference>
<dbReference type="Gene3D" id="1.20.140.150">
    <property type="match status" value="1"/>
</dbReference>
<gene>
    <name evidence="3" type="primary">LOC116291187</name>
</gene>
<protein>
    <submittedName>
        <fullName evidence="3">Uncharacterized protein C16orf52 homolog A-like</fullName>
    </submittedName>
</protein>
<dbReference type="InParanoid" id="A0A6P8HNH9"/>
<accession>A0A6P8HNH9</accession>
<dbReference type="KEGG" id="aten:116291187"/>
<keyword evidence="1" id="KW-1133">Transmembrane helix</keyword>
<feature type="transmembrane region" description="Helical" evidence="1">
    <location>
        <begin position="66"/>
        <end position="88"/>
    </location>
</feature>
<dbReference type="AlphaFoldDB" id="A0A6P8HNH9"/>
<dbReference type="Pfam" id="PF18800">
    <property type="entry name" value="Atthog"/>
    <property type="match status" value="1"/>
</dbReference>
<reference evidence="3" key="1">
    <citation type="submission" date="2025-08" db="UniProtKB">
        <authorList>
            <consortium name="RefSeq"/>
        </authorList>
    </citation>
    <scope>IDENTIFICATION</scope>
    <source>
        <tissue evidence="3">Tentacle</tissue>
    </source>
</reference>
<feature type="transmembrane region" description="Helical" evidence="1">
    <location>
        <begin position="100"/>
        <end position="122"/>
    </location>
</feature>
<evidence type="ECO:0000313" key="3">
    <source>
        <dbReference type="RefSeq" id="XP_031554177.1"/>
    </source>
</evidence>
<dbReference type="PANTHER" id="PTHR31186">
    <property type="entry name" value="MODULATOR OF SMOOTHENED PROTEIN"/>
    <property type="match status" value="1"/>
</dbReference>
<sequence>MDKFVIIGGILCFTADVFAIAALVTPKWVVSEFSGFVHLGLLVMCQKSPRQPEVCVTPDLPDEWKAALVFLLFGVISLTITCFLLIISVWKPNMMSPARWIVFFGMIVFCFAALVFPLGFSMPEVGGEAFKLPTGTNVGPSFFLFIFCIVFTIASELFIFKVCPLLLR</sequence>
<feature type="transmembrane region" description="Helical" evidence="1">
    <location>
        <begin position="142"/>
        <end position="167"/>
    </location>
</feature>
<organism evidence="2 3">
    <name type="scientific">Actinia tenebrosa</name>
    <name type="common">Australian red waratah sea anemone</name>
    <dbReference type="NCBI Taxonomy" id="6105"/>
    <lineage>
        <taxon>Eukaryota</taxon>
        <taxon>Metazoa</taxon>
        <taxon>Cnidaria</taxon>
        <taxon>Anthozoa</taxon>
        <taxon>Hexacorallia</taxon>
        <taxon>Actiniaria</taxon>
        <taxon>Actiniidae</taxon>
        <taxon>Actinia</taxon>
    </lineage>
</organism>
<evidence type="ECO:0000313" key="2">
    <source>
        <dbReference type="Proteomes" id="UP000515163"/>
    </source>
</evidence>
<keyword evidence="1" id="KW-0472">Membrane</keyword>
<dbReference type="GO" id="GO:0045879">
    <property type="term" value="P:negative regulation of smoothened signaling pathway"/>
    <property type="evidence" value="ECO:0007669"/>
    <property type="project" value="TreeGrafter"/>
</dbReference>
<dbReference type="FunCoup" id="A0A6P8HNH9">
    <property type="interactions" value="724"/>
</dbReference>
<keyword evidence="1" id="KW-0812">Transmembrane</keyword>
<proteinExistence type="predicted"/>
<dbReference type="InterPro" id="IPR037663">
    <property type="entry name" value="Mosmo"/>
</dbReference>
<dbReference type="PANTHER" id="PTHR31186:SF1">
    <property type="entry name" value="MODULATOR OF SMOOTHENED PROTEIN"/>
    <property type="match status" value="1"/>
</dbReference>
<evidence type="ECO:0000256" key="1">
    <source>
        <dbReference type="SAM" id="Phobius"/>
    </source>
</evidence>